<name>A0AAV4NU09_CAEEX</name>
<proteinExistence type="predicted"/>
<dbReference type="Proteomes" id="UP001054945">
    <property type="component" value="Unassembled WGS sequence"/>
</dbReference>
<organism evidence="1 2">
    <name type="scientific">Caerostris extrusa</name>
    <name type="common">Bark spider</name>
    <name type="synonym">Caerostris bankana</name>
    <dbReference type="NCBI Taxonomy" id="172846"/>
    <lineage>
        <taxon>Eukaryota</taxon>
        <taxon>Metazoa</taxon>
        <taxon>Ecdysozoa</taxon>
        <taxon>Arthropoda</taxon>
        <taxon>Chelicerata</taxon>
        <taxon>Arachnida</taxon>
        <taxon>Araneae</taxon>
        <taxon>Araneomorphae</taxon>
        <taxon>Entelegynae</taxon>
        <taxon>Araneoidea</taxon>
        <taxon>Araneidae</taxon>
        <taxon>Caerostris</taxon>
    </lineage>
</organism>
<evidence type="ECO:0000313" key="1">
    <source>
        <dbReference type="EMBL" id="GIX87878.1"/>
    </source>
</evidence>
<dbReference type="AlphaFoldDB" id="A0AAV4NU09"/>
<evidence type="ECO:0000313" key="2">
    <source>
        <dbReference type="Proteomes" id="UP001054945"/>
    </source>
</evidence>
<reference evidence="1 2" key="1">
    <citation type="submission" date="2021-06" db="EMBL/GenBank/DDBJ databases">
        <title>Caerostris extrusa draft genome.</title>
        <authorList>
            <person name="Kono N."/>
            <person name="Arakawa K."/>
        </authorList>
    </citation>
    <scope>NUCLEOTIDE SEQUENCE [LARGE SCALE GENOMIC DNA]</scope>
</reference>
<dbReference type="EMBL" id="BPLR01003717">
    <property type="protein sequence ID" value="GIX87878.1"/>
    <property type="molecule type" value="Genomic_DNA"/>
</dbReference>
<keyword evidence="2" id="KW-1185">Reference proteome</keyword>
<accession>A0AAV4NU09</accession>
<protein>
    <submittedName>
        <fullName evidence="1">Uncharacterized protein</fullName>
    </submittedName>
</protein>
<comment type="caution">
    <text evidence="1">The sequence shown here is derived from an EMBL/GenBank/DDBJ whole genome shotgun (WGS) entry which is preliminary data.</text>
</comment>
<gene>
    <name evidence="1" type="ORF">CEXT_603731</name>
</gene>
<sequence>MQLSRKQKLKNHFLRTRKTTFPFRDKVQPEIEDHEAPICANEYHKLQFQMEKNSENPKNNLEVENVLESNDNDTSTSIHLQSTKNNTDESVAVINLTPLLNINHDKNRRIKSTASSEILLPEVHNKSYTLSAKHCSDGIKLDLNVLQPVRLVLNVDYLNTSCENLLEGKFSFISSQNEFSEKSINEPDSSTNATPISKNSCSEGKEIVSKINEGNHVQMTDASLENTLTTALDVNLLNSGTVYKNSETNLIQKVVAETVKIQLPNKTGNFSSSKVNPILFKSITSSVNKDSPSVIDNGISEEIFSSTSSICKSQEISPIKKLSQNSCQTTEDLYIITENNQAFSSQICNFLSFRKILLLKILLQLLKVL</sequence>